<dbReference type="RefSeq" id="WP_145201612.1">
    <property type="nucleotide sequence ID" value="NZ_CP036434.1"/>
</dbReference>
<organism evidence="3 4">
    <name type="scientific">Saltatorellus ferox</name>
    <dbReference type="NCBI Taxonomy" id="2528018"/>
    <lineage>
        <taxon>Bacteria</taxon>
        <taxon>Pseudomonadati</taxon>
        <taxon>Planctomycetota</taxon>
        <taxon>Planctomycetia</taxon>
        <taxon>Planctomycetia incertae sedis</taxon>
        <taxon>Saltatorellus</taxon>
    </lineage>
</organism>
<name>A0A518EX08_9BACT</name>
<evidence type="ECO:0000256" key="1">
    <source>
        <dbReference type="SAM" id="MobiDB-lite"/>
    </source>
</evidence>
<feature type="chain" id="PRO_5021846671" description="Nickel uptake substrate-specific transmembrane region" evidence="2">
    <location>
        <begin position="25"/>
        <end position="439"/>
    </location>
</feature>
<evidence type="ECO:0000313" key="4">
    <source>
        <dbReference type="Proteomes" id="UP000320390"/>
    </source>
</evidence>
<keyword evidence="4" id="KW-1185">Reference proteome</keyword>
<protein>
    <recommendedName>
        <fullName evidence="5">Nickel uptake substrate-specific transmembrane region</fullName>
    </recommendedName>
</protein>
<reference evidence="3 4" key="1">
    <citation type="submission" date="2019-02" db="EMBL/GenBank/DDBJ databases">
        <title>Deep-cultivation of Planctomycetes and their phenomic and genomic characterization uncovers novel biology.</title>
        <authorList>
            <person name="Wiegand S."/>
            <person name="Jogler M."/>
            <person name="Boedeker C."/>
            <person name="Pinto D."/>
            <person name="Vollmers J."/>
            <person name="Rivas-Marin E."/>
            <person name="Kohn T."/>
            <person name="Peeters S.H."/>
            <person name="Heuer A."/>
            <person name="Rast P."/>
            <person name="Oberbeckmann S."/>
            <person name="Bunk B."/>
            <person name="Jeske O."/>
            <person name="Meyerdierks A."/>
            <person name="Storesund J.E."/>
            <person name="Kallscheuer N."/>
            <person name="Luecker S."/>
            <person name="Lage O.M."/>
            <person name="Pohl T."/>
            <person name="Merkel B.J."/>
            <person name="Hornburger P."/>
            <person name="Mueller R.-W."/>
            <person name="Bruemmer F."/>
            <person name="Labrenz M."/>
            <person name="Spormann A.M."/>
            <person name="Op den Camp H."/>
            <person name="Overmann J."/>
            <person name="Amann R."/>
            <person name="Jetten M.S.M."/>
            <person name="Mascher T."/>
            <person name="Medema M.H."/>
            <person name="Devos D.P."/>
            <person name="Kaster A.-K."/>
            <person name="Ovreas L."/>
            <person name="Rohde M."/>
            <person name="Galperin M.Y."/>
            <person name="Jogler C."/>
        </authorList>
    </citation>
    <scope>NUCLEOTIDE SEQUENCE [LARGE SCALE GENOMIC DNA]</scope>
    <source>
        <strain evidence="3 4">Poly30</strain>
    </source>
</reference>
<evidence type="ECO:0000313" key="3">
    <source>
        <dbReference type="EMBL" id="QDV08619.1"/>
    </source>
</evidence>
<evidence type="ECO:0000256" key="2">
    <source>
        <dbReference type="SAM" id="SignalP"/>
    </source>
</evidence>
<evidence type="ECO:0008006" key="5">
    <source>
        <dbReference type="Google" id="ProtNLM"/>
    </source>
</evidence>
<proteinExistence type="predicted"/>
<dbReference type="Proteomes" id="UP000320390">
    <property type="component" value="Chromosome"/>
</dbReference>
<dbReference type="Gene3D" id="2.60.40.1120">
    <property type="entry name" value="Carboxypeptidase-like, regulatory domain"/>
    <property type="match status" value="1"/>
</dbReference>
<gene>
    <name evidence="3" type="ORF">Poly30_41720</name>
</gene>
<feature type="region of interest" description="Disordered" evidence="1">
    <location>
        <begin position="72"/>
        <end position="98"/>
    </location>
</feature>
<accession>A0A518EX08</accession>
<dbReference type="AlphaFoldDB" id="A0A518EX08"/>
<sequence length="439" mass="45256" precursor="true">MRSASHARPIVLVTAALVAAAALAVVLLGTAPPNPPEQGVAPGSAAHAAADVVTASAAVLAPLADEQEAALLPEQRAESRAAASTPSRKMRPHASPISGRAIDLEGRAVIGVDVYLPSDRERFGRSDASGRFELSTSRGNDLFRVAPSSGYVALASTRAGSPGEASVVATRTNGSLRIDVIDASTGMALQHATVSLDAAALLDASALHGPALHPIPFQTTSDTTGSAAFDFVPDRAGLTISVQREGYLPATISVDHDPAAPLQVALEPIPSDSVLEGRVISASGISVAGAEITAQGQFTRSRQDGSFTLRLDPSLDAATGPMVFAHHPVHGRARLQPAERTTIELVLESRPPDPVRPIRLESGESLDSVRVVPLDSQGAPDPFAPHWRCAQSDAEGRIPLNAEAASSGEGTRIALAKDGTALGRVELSAAGDAWVVIQD</sequence>
<feature type="signal peptide" evidence="2">
    <location>
        <begin position="1"/>
        <end position="24"/>
    </location>
</feature>
<dbReference type="EMBL" id="CP036434">
    <property type="protein sequence ID" value="QDV08619.1"/>
    <property type="molecule type" value="Genomic_DNA"/>
</dbReference>
<keyword evidence="2" id="KW-0732">Signal</keyword>